<reference evidence="7" key="1">
    <citation type="submission" date="2020-02" db="EMBL/GenBank/DDBJ databases">
        <authorList>
            <person name="Meier V. D."/>
        </authorList>
    </citation>
    <scope>NUCLEOTIDE SEQUENCE</scope>
    <source>
        <strain evidence="7">AVDCRST_MAG59</strain>
    </source>
</reference>
<dbReference type="EMBL" id="CADCWF010000067">
    <property type="protein sequence ID" value="CAA9544162.1"/>
    <property type="molecule type" value="Genomic_DNA"/>
</dbReference>
<dbReference type="InterPro" id="IPR013762">
    <property type="entry name" value="Integrase-like_cat_sf"/>
</dbReference>
<keyword evidence="2 4" id="KW-0238">DNA-binding</keyword>
<dbReference type="InterPro" id="IPR010998">
    <property type="entry name" value="Integrase_recombinase_N"/>
</dbReference>
<dbReference type="PROSITE" id="PS51898">
    <property type="entry name" value="TYR_RECOMBINASE"/>
    <property type="match status" value="1"/>
</dbReference>
<evidence type="ECO:0000313" key="7">
    <source>
        <dbReference type="EMBL" id="CAA9544162.1"/>
    </source>
</evidence>
<proteinExistence type="predicted"/>
<organism evidence="7">
    <name type="scientific">uncultured Thermomicrobiales bacterium</name>
    <dbReference type="NCBI Taxonomy" id="1645740"/>
    <lineage>
        <taxon>Bacteria</taxon>
        <taxon>Pseudomonadati</taxon>
        <taxon>Thermomicrobiota</taxon>
        <taxon>Thermomicrobia</taxon>
        <taxon>Thermomicrobiales</taxon>
        <taxon>environmental samples</taxon>
    </lineage>
</organism>
<protein>
    <submittedName>
        <fullName evidence="7">Integrase</fullName>
    </submittedName>
</protein>
<dbReference type="GO" id="GO:0003677">
    <property type="term" value="F:DNA binding"/>
    <property type="evidence" value="ECO:0007669"/>
    <property type="project" value="UniProtKB-UniRule"/>
</dbReference>
<dbReference type="AlphaFoldDB" id="A0A6J4U9P1"/>
<keyword evidence="3" id="KW-0233">DNA recombination</keyword>
<evidence type="ECO:0000256" key="4">
    <source>
        <dbReference type="PROSITE-ProRule" id="PRU01248"/>
    </source>
</evidence>
<dbReference type="SUPFAM" id="SSF56349">
    <property type="entry name" value="DNA breaking-rejoining enzymes"/>
    <property type="match status" value="1"/>
</dbReference>
<dbReference type="Pfam" id="PF00589">
    <property type="entry name" value="Phage_integrase"/>
    <property type="match status" value="1"/>
</dbReference>
<keyword evidence="1" id="KW-0229">DNA integration</keyword>
<dbReference type="InterPro" id="IPR004107">
    <property type="entry name" value="Integrase_SAM-like_N"/>
</dbReference>
<dbReference type="GO" id="GO:0006310">
    <property type="term" value="P:DNA recombination"/>
    <property type="evidence" value="ECO:0007669"/>
    <property type="project" value="UniProtKB-KW"/>
</dbReference>
<evidence type="ECO:0000256" key="3">
    <source>
        <dbReference type="ARBA" id="ARBA00023172"/>
    </source>
</evidence>
<accession>A0A6J4U9P1</accession>
<dbReference type="Gene3D" id="1.10.443.10">
    <property type="entry name" value="Intergrase catalytic core"/>
    <property type="match status" value="1"/>
</dbReference>
<name>A0A6J4U9P1_9BACT</name>
<dbReference type="Gene3D" id="1.10.150.130">
    <property type="match status" value="1"/>
</dbReference>
<dbReference type="PROSITE" id="PS51900">
    <property type="entry name" value="CB"/>
    <property type="match status" value="1"/>
</dbReference>
<dbReference type="PANTHER" id="PTHR30349">
    <property type="entry name" value="PHAGE INTEGRASE-RELATED"/>
    <property type="match status" value="1"/>
</dbReference>
<gene>
    <name evidence="7" type="ORF">AVDCRST_MAG59-1118</name>
</gene>
<evidence type="ECO:0000256" key="1">
    <source>
        <dbReference type="ARBA" id="ARBA00022908"/>
    </source>
</evidence>
<feature type="domain" description="Core-binding (CB)" evidence="6">
    <location>
        <begin position="65"/>
        <end position="148"/>
    </location>
</feature>
<dbReference type="InterPro" id="IPR002104">
    <property type="entry name" value="Integrase_catalytic"/>
</dbReference>
<dbReference type="CDD" id="cd01189">
    <property type="entry name" value="INT_ICEBs1_C_like"/>
    <property type="match status" value="1"/>
</dbReference>
<evidence type="ECO:0000259" key="5">
    <source>
        <dbReference type="PROSITE" id="PS51898"/>
    </source>
</evidence>
<sequence>MATKRRGRHEGTIKHRADGRWEAQITLPHNQRKSIYARTRKEAQEKLKAAIRDLDSGVDFAAGSMTVAAFLQQWLDAAVRPSVKPKTWEGYESIVRVRIAPRIGRRQIAKLSPLDVQGLYAALEVSGLTARSVHHTHRCLHRALDQAVRWGMIPRNPCDGAVSPRAKKAEMRVLSQEQAIAFLDANRDQPAYALYTLAITTGMRQGELLGLRWADIGLDRGRLEVRRSLQRQKEAGLVFVEPKSARGRRPLVLGAIAVAALRAHQDRQAFVRLAAGREWRGLDLVFCTGNGGPLDPGWVRETFYAAVKRAGLAPIRFPDLRHTAATLALRQGVHPKVVSEMLGHASITLTLDTYSHLVPVLHEEAAAAMDRALGA</sequence>
<dbReference type="InterPro" id="IPR044068">
    <property type="entry name" value="CB"/>
</dbReference>
<evidence type="ECO:0000259" key="6">
    <source>
        <dbReference type="PROSITE" id="PS51900"/>
    </source>
</evidence>
<dbReference type="InterPro" id="IPR050090">
    <property type="entry name" value="Tyrosine_recombinase_XerCD"/>
</dbReference>
<dbReference type="GO" id="GO:0015074">
    <property type="term" value="P:DNA integration"/>
    <property type="evidence" value="ECO:0007669"/>
    <property type="project" value="UniProtKB-KW"/>
</dbReference>
<feature type="domain" description="Tyr recombinase" evidence="5">
    <location>
        <begin position="169"/>
        <end position="370"/>
    </location>
</feature>
<dbReference type="Pfam" id="PF14659">
    <property type="entry name" value="Phage_int_SAM_3"/>
    <property type="match status" value="1"/>
</dbReference>
<dbReference type="PANTHER" id="PTHR30349:SF91">
    <property type="entry name" value="INTA PROTEIN"/>
    <property type="match status" value="1"/>
</dbReference>
<evidence type="ECO:0000256" key="2">
    <source>
        <dbReference type="ARBA" id="ARBA00023125"/>
    </source>
</evidence>
<dbReference type="InterPro" id="IPR011010">
    <property type="entry name" value="DNA_brk_join_enz"/>
</dbReference>